<keyword evidence="2 6" id="KW-0812">Transmembrane</keyword>
<name>A0A521FZW2_9BACT</name>
<protein>
    <submittedName>
        <fullName evidence="7">Formate/nitrite transporter</fullName>
    </submittedName>
</protein>
<accession>A0A521FZW2</accession>
<keyword evidence="4 6" id="KW-0472">Membrane</keyword>
<dbReference type="GO" id="GO:0005886">
    <property type="term" value="C:plasma membrane"/>
    <property type="evidence" value="ECO:0007669"/>
    <property type="project" value="TreeGrafter"/>
</dbReference>
<evidence type="ECO:0000256" key="1">
    <source>
        <dbReference type="ARBA" id="ARBA00004141"/>
    </source>
</evidence>
<evidence type="ECO:0000256" key="2">
    <source>
        <dbReference type="ARBA" id="ARBA00022692"/>
    </source>
</evidence>
<feature type="transmembrane region" description="Helical" evidence="6">
    <location>
        <begin position="237"/>
        <end position="260"/>
    </location>
</feature>
<dbReference type="GO" id="GO:0015499">
    <property type="term" value="F:formate transmembrane transporter activity"/>
    <property type="evidence" value="ECO:0007669"/>
    <property type="project" value="TreeGrafter"/>
</dbReference>
<dbReference type="InterPro" id="IPR000292">
    <property type="entry name" value="For/NO2_transpt"/>
</dbReference>
<evidence type="ECO:0000313" key="7">
    <source>
        <dbReference type="EMBL" id="TAA74313.1"/>
    </source>
</evidence>
<proteinExistence type="inferred from homology"/>
<evidence type="ECO:0000256" key="6">
    <source>
        <dbReference type="SAM" id="Phobius"/>
    </source>
</evidence>
<dbReference type="InterPro" id="IPR023271">
    <property type="entry name" value="Aquaporin-like"/>
</dbReference>
<dbReference type="Pfam" id="PF01226">
    <property type="entry name" value="Form_Nir_trans"/>
    <property type="match status" value="1"/>
</dbReference>
<dbReference type="PANTHER" id="PTHR30520:SF6">
    <property type="entry name" value="FORMATE_NITRATE FAMILY TRANSPORTER (EUROFUNG)"/>
    <property type="match status" value="1"/>
</dbReference>
<dbReference type="EMBL" id="NQJD01000030">
    <property type="protein sequence ID" value="TAA74313.1"/>
    <property type="molecule type" value="Genomic_DNA"/>
</dbReference>
<reference evidence="7" key="1">
    <citation type="submission" date="2017-07" db="EMBL/GenBank/DDBJ databases">
        <title>The cable genome - Insights into the physiology and evolution of filamentous bacteria capable of sulfide oxidation via long distance electron transfer.</title>
        <authorList>
            <person name="Thorup C."/>
            <person name="Bjerg J.T."/>
            <person name="Schreiber L."/>
            <person name="Nielsen L.P."/>
            <person name="Kjeldsen K.U."/>
            <person name="Boesen T."/>
            <person name="Boggild A."/>
            <person name="Meysman F."/>
            <person name="Geelhoed J."/>
            <person name="Schramm A."/>
        </authorList>
    </citation>
    <scope>NUCLEOTIDE SEQUENCE [LARGE SCALE GENOMIC DNA]</scope>
    <source>
        <strain evidence="7">GS</strain>
    </source>
</reference>
<evidence type="ECO:0000256" key="5">
    <source>
        <dbReference type="ARBA" id="ARBA00049660"/>
    </source>
</evidence>
<gene>
    <name evidence="7" type="ORF">CDV28_1308</name>
</gene>
<comment type="similarity">
    <text evidence="5">Belongs to the FNT transporter (TC 1.A.16) family.</text>
</comment>
<dbReference type="Gene3D" id="1.20.1080.10">
    <property type="entry name" value="Glycerol uptake facilitator protein"/>
    <property type="match status" value="1"/>
</dbReference>
<comment type="subcellular location">
    <subcellularLocation>
        <location evidence="1">Membrane</location>
        <topology evidence="1">Multi-pass membrane protein</topology>
    </subcellularLocation>
</comment>
<feature type="transmembrane region" description="Helical" evidence="6">
    <location>
        <begin position="33"/>
        <end position="57"/>
    </location>
</feature>
<dbReference type="PANTHER" id="PTHR30520">
    <property type="entry name" value="FORMATE TRANSPORTER-RELATED"/>
    <property type="match status" value="1"/>
</dbReference>
<dbReference type="AlphaFoldDB" id="A0A521FZW2"/>
<keyword evidence="8" id="KW-1185">Reference proteome</keyword>
<feature type="transmembrane region" description="Helical" evidence="6">
    <location>
        <begin position="164"/>
        <end position="183"/>
    </location>
</feature>
<feature type="transmembrane region" description="Helical" evidence="6">
    <location>
        <begin position="69"/>
        <end position="90"/>
    </location>
</feature>
<dbReference type="PROSITE" id="PS01005">
    <property type="entry name" value="FORMATE_NITRITE_TP_1"/>
    <property type="match status" value="1"/>
</dbReference>
<feature type="transmembrane region" description="Helical" evidence="6">
    <location>
        <begin position="195"/>
        <end position="217"/>
    </location>
</feature>
<feature type="transmembrane region" description="Helical" evidence="6">
    <location>
        <begin position="115"/>
        <end position="138"/>
    </location>
</feature>
<keyword evidence="3 6" id="KW-1133">Transmembrane helix</keyword>
<comment type="caution">
    <text evidence="7">The sequence shown here is derived from an EMBL/GenBank/DDBJ whole genome shotgun (WGS) entry which is preliminary data.</text>
</comment>
<evidence type="ECO:0000256" key="3">
    <source>
        <dbReference type="ARBA" id="ARBA00022989"/>
    </source>
</evidence>
<dbReference type="InterPro" id="IPR024002">
    <property type="entry name" value="For/NO2_transpt_CS"/>
</dbReference>
<evidence type="ECO:0000313" key="8">
    <source>
        <dbReference type="Proteomes" id="UP000316238"/>
    </source>
</evidence>
<dbReference type="Proteomes" id="UP000316238">
    <property type="component" value="Unassembled WGS sequence"/>
</dbReference>
<evidence type="ECO:0000256" key="4">
    <source>
        <dbReference type="ARBA" id="ARBA00023136"/>
    </source>
</evidence>
<sequence length="269" mass="28146">MRTAQGLGDAYSPDDIARKVESMGVRKAHADTLTLLVLAMLAGAFIALGSLFFTVVITDSTLGFGPTRLLGGLSFSLGLILVVVGGAELFTGNNLLTMAWASGQISAHSVLRNWFYSYLGNVIGAVLTVVLVVLAGIADINGGAVGATAVKIAANKANLTLCEAFLRGMLCNALVCLAVWLAMGGRSVIDKIMAIFLPVAAFVAIGFEHSIANWFFLPFGLILDDHGAISVFGCMTNIIMSTAGNIVGGAVQVGAVYWVAYLRNSRRKA</sequence>
<organism evidence="7 8">
    <name type="scientific">Candidatus Electronema aureum</name>
    <dbReference type="NCBI Taxonomy" id="2005002"/>
    <lineage>
        <taxon>Bacteria</taxon>
        <taxon>Pseudomonadati</taxon>
        <taxon>Thermodesulfobacteriota</taxon>
        <taxon>Desulfobulbia</taxon>
        <taxon>Desulfobulbales</taxon>
        <taxon>Desulfobulbaceae</taxon>
        <taxon>Candidatus Electronema</taxon>
    </lineage>
</organism>